<reference evidence="3 4" key="1">
    <citation type="submission" date="2018-02" db="EMBL/GenBank/DDBJ databases">
        <title>Genomic Encyclopedia of Archaeal and Bacterial Type Strains, Phase II (KMG-II): from individual species to whole genera.</title>
        <authorList>
            <person name="Goeker M."/>
        </authorList>
    </citation>
    <scope>NUCLEOTIDE SEQUENCE [LARGE SCALE GENOMIC DNA]</scope>
    <source>
        <strain evidence="3 4">DSM 3808</strain>
    </source>
</reference>
<accession>A0A2S6HWS4</accession>
<feature type="transmembrane region" description="Helical" evidence="1">
    <location>
        <begin position="290"/>
        <end position="309"/>
    </location>
</feature>
<feature type="transmembrane region" description="Helical" evidence="1">
    <location>
        <begin position="186"/>
        <end position="209"/>
    </location>
</feature>
<evidence type="ECO:0000259" key="2">
    <source>
        <dbReference type="Pfam" id="PF14018"/>
    </source>
</evidence>
<comment type="caution">
    <text evidence="3">The sequence shown here is derived from an EMBL/GenBank/DDBJ whole genome shotgun (WGS) entry which is preliminary data.</text>
</comment>
<keyword evidence="1" id="KW-0472">Membrane</keyword>
<dbReference type="AlphaFoldDB" id="A0A2S6HWS4"/>
<keyword evidence="1" id="KW-0812">Transmembrane</keyword>
<feature type="transmembrane region" description="Helical" evidence="1">
    <location>
        <begin position="85"/>
        <end position="104"/>
    </location>
</feature>
<keyword evidence="1" id="KW-1133">Transmembrane helix</keyword>
<dbReference type="EMBL" id="PTJA01000002">
    <property type="protein sequence ID" value="PPK82461.1"/>
    <property type="molecule type" value="Genomic_DNA"/>
</dbReference>
<feature type="domain" description="DUF4234" evidence="2">
    <location>
        <begin position="5"/>
        <end position="69"/>
    </location>
</feature>
<feature type="transmembrane region" description="Helical" evidence="1">
    <location>
        <begin position="352"/>
        <end position="375"/>
    </location>
</feature>
<evidence type="ECO:0000313" key="3">
    <source>
        <dbReference type="EMBL" id="PPK82461.1"/>
    </source>
</evidence>
<protein>
    <submittedName>
        <fullName evidence="3">Uncharacterized protein DUF4234</fullName>
    </submittedName>
</protein>
<name>A0A2S6HWS4_9FIRM</name>
<feature type="transmembrane region" description="Helical" evidence="1">
    <location>
        <begin position="251"/>
        <end position="278"/>
    </location>
</feature>
<proteinExistence type="predicted"/>
<feature type="transmembrane region" description="Helical" evidence="1">
    <location>
        <begin position="48"/>
        <end position="65"/>
    </location>
</feature>
<evidence type="ECO:0000256" key="1">
    <source>
        <dbReference type="SAM" id="Phobius"/>
    </source>
</evidence>
<feature type="transmembrane region" description="Helical" evidence="1">
    <location>
        <begin position="216"/>
        <end position="239"/>
    </location>
</feature>
<evidence type="ECO:0000313" key="4">
    <source>
        <dbReference type="Proteomes" id="UP000237749"/>
    </source>
</evidence>
<organism evidence="3 4">
    <name type="scientific">Lacrimispora xylanisolvens</name>
    <dbReference type="NCBI Taxonomy" id="384636"/>
    <lineage>
        <taxon>Bacteria</taxon>
        <taxon>Bacillati</taxon>
        <taxon>Bacillota</taxon>
        <taxon>Clostridia</taxon>
        <taxon>Lachnospirales</taxon>
        <taxon>Lachnospiraceae</taxon>
        <taxon>Lacrimispora</taxon>
    </lineage>
</organism>
<dbReference type="Proteomes" id="UP000237749">
    <property type="component" value="Unassembled WGS sequence"/>
</dbReference>
<feature type="transmembrane region" description="Helical" evidence="1">
    <location>
        <begin position="321"/>
        <end position="340"/>
    </location>
</feature>
<sequence>MVKKRNYLMCVLLTILTLGLYGFYWLVQITDTVNELAKPDKKTSGIKSLLFELLTCGIYIYFWSWKIGIVLDQERSKAGLPPKNLKLLFLILAFFAWPVSMALMQKEINEIGGIPEKNASLYDVQQNTSNRIMRWIISIAGTFASLLFLLVSQILKLGFVQKKGMGKGVGYGITLWIKDTFTYNPFSFSLILTGICILVISCLFLGPCYGRKKSSVVSIVAMIAMILLSVSLFINGIYYKPFYSEFRFLSSLFICNIVMISSMLVAGLSAAVFCSIEFMISISINKLRSVFLAATTAFFWNYNSGYYRYSIAPTQNLCSAWLFISFWIPIPVACNIAAFRMHKEKLLNPFRLFLVHTLNHFCPMVHPCLVCFYIIHRKKRFEQVAFRLQKL</sequence>
<keyword evidence="4" id="KW-1185">Reference proteome</keyword>
<dbReference type="InterPro" id="IPR025328">
    <property type="entry name" value="DUF4234"/>
</dbReference>
<feature type="transmembrane region" description="Helical" evidence="1">
    <location>
        <begin position="6"/>
        <end position="27"/>
    </location>
</feature>
<feature type="transmembrane region" description="Helical" evidence="1">
    <location>
        <begin position="135"/>
        <end position="155"/>
    </location>
</feature>
<dbReference type="Pfam" id="PF14018">
    <property type="entry name" value="DUF4234"/>
    <property type="match status" value="1"/>
</dbReference>
<gene>
    <name evidence="3" type="ORF">BXY41_102149</name>
</gene>